<dbReference type="EMBL" id="CM029041">
    <property type="protein sequence ID" value="KAG2629277.1"/>
    <property type="molecule type" value="Genomic_DNA"/>
</dbReference>
<dbReference type="EMBL" id="CM029041">
    <property type="protein sequence ID" value="KAG2629281.1"/>
    <property type="molecule type" value="Genomic_DNA"/>
</dbReference>
<dbReference type="EMBL" id="CM029041">
    <property type="protein sequence ID" value="KAG2629283.1"/>
    <property type="molecule type" value="Genomic_DNA"/>
</dbReference>
<dbReference type="EMBL" id="CM029041">
    <property type="protein sequence ID" value="KAG2629284.1"/>
    <property type="molecule type" value="Genomic_DNA"/>
</dbReference>
<dbReference type="AlphaFoldDB" id="A0A8T0V2B2"/>
<dbReference type="EMBL" id="CM029041">
    <property type="protein sequence ID" value="KAG2629285.1"/>
    <property type="molecule type" value="Genomic_DNA"/>
</dbReference>
<dbReference type="EMBL" id="CM029041">
    <property type="protein sequence ID" value="KAG2629286.1"/>
    <property type="molecule type" value="Genomic_DNA"/>
</dbReference>
<dbReference type="EMBL" id="CM029041">
    <property type="protein sequence ID" value="KAG2629279.1"/>
    <property type="molecule type" value="Genomic_DNA"/>
</dbReference>
<proteinExistence type="predicted"/>
<feature type="compositionally biased region" description="Basic and acidic residues" evidence="1">
    <location>
        <begin position="1"/>
        <end position="22"/>
    </location>
</feature>
<sequence>MFSMRRKPEERAAWGKNRETPRAWEGSSATGGRGRSHQPAHPIRLVSRSPLPVFCTRFAATTSPTTSPHVPTPNRPAPAKPKYPPLPAPNPSAPSLSRRRSPPPPSSRPGAGPSPRCCSPPSRARLLRRCSPPPRPHFFWPAPSPSQRRTNLPIRQRRMRGRTAPSDCGLHVAHRLLHRRRLMPKSTRRRSGRGRCHPRRASFRLPELHTSPSHAAAGQGATLLAIGSPTKADGGHTLTSRRRRQRVETARQPSTTADGGRGLRVSHAARPSWR</sequence>
<evidence type="ECO:0000313" key="3">
    <source>
        <dbReference type="Proteomes" id="UP000823388"/>
    </source>
</evidence>
<feature type="compositionally biased region" description="Pro residues" evidence="1">
    <location>
        <begin position="70"/>
        <end position="92"/>
    </location>
</feature>
<comment type="caution">
    <text evidence="2">The sequence shown here is derived from an EMBL/GenBank/DDBJ whole genome shotgun (WGS) entry which is preliminary data.</text>
</comment>
<evidence type="ECO:0000256" key="1">
    <source>
        <dbReference type="SAM" id="MobiDB-lite"/>
    </source>
</evidence>
<feature type="region of interest" description="Disordered" evidence="1">
    <location>
        <begin position="1"/>
        <end position="130"/>
    </location>
</feature>
<reference evidence="2" key="1">
    <citation type="submission" date="2020-05" db="EMBL/GenBank/DDBJ databases">
        <title>WGS assembly of Panicum virgatum.</title>
        <authorList>
            <person name="Lovell J.T."/>
            <person name="Jenkins J."/>
            <person name="Shu S."/>
            <person name="Juenger T.E."/>
            <person name="Schmutz J."/>
        </authorList>
    </citation>
    <scope>NUCLEOTIDE SEQUENCE</scope>
    <source>
        <strain evidence="2">AP13</strain>
    </source>
</reference>
<dbReference type="EMBL" id="CM029041">
    <property type="protein sequence ID" value="KAG2629280.1"/>
    <property type="molecule type" value="Genomic_DNA"/>
</dbReference>
<protein>
    <submittedName>
        <fullName evidence="2">Uncharacterized protein</fullName>
    </submittedName>
</protein>
<dbReference type="EMBL" id="CM029041">
    <property type="protein sequence ID" value="KAG2629282.1"/>
    <property type="molecule type" value="Genomic_DNA"/>
</dbReference>
<organism evidence="2 3">
    <name type="scientific">Panicum virgatum</name>
    <name type="common">Blackwell switchgrass</name>
    <dbReference type="NCBI Taxonomy" id="38727"/>
    <lineage>
        <taxon>Eukaryota</taxon>
        <taxon>Viridiplantae</taxon>
        <taxon>Streptophyta</taxon>
        <taxon>Embryophyta</taxon>
        <taxon>Tracheophyta</taxon>
        <taxon>Spermatophyta</taxon>
        <taxon>Magnoliopsida</taxon>
        <taxon>Liliopsida</taxon>
        <taxon>Poales</taxon>
        <taxon>Poaceae</taxon>
        <taxon>PACMAD clade</taxon>
        <taxon>Panicoideae</taxon>
        <taxon>Panicodae</taxon>
        <taxon>Paniceae</taxon>
        <taxon>Panicinae</taxon>
        <taxon>Panicum</taxon>
        <taxon>Panicum sect. Hiantes</taxon>
    </lineage>
</organism>
<name>A0A8T0V2B2_PANVG</name>
<feature type="region of interest" description="Disordered" evidence="1">
    <location>
        <begin position="226"/>
        <end position="274"/>
    </location>
</feature>
<gene>
    <name evidence="2" type="ORF">PVAP13_3KG435200</name>
</gene>
<dbReference type="EMBL" id="CM029041">
    <property type="protein sequence ID" value="KAG2629278.1"/>
    <property type="molecule type" value="Genomic_DNA"/>
</dbReference>
<dbReference type="Proteomes" id="UP000823388">
    <property type="component" value="Chromosome 3K"/>
</dbReference>
<keyword evidence="3" id="KW-1185">Reference proteome</keyword>
<feature type="compositionally biased region" description="Low complexity" evidence="1">
    <location>
        <begin position="108"/>
        <end position="124"/>
    </location>
</feature>
<accession>A0A8T0V2B2</accession>
<evidence type="ECO:0000313" key="2">
    <source>
        <dbReference type="EMBL" id="KAG2629280.1"/>
    </source>
</evidence>